<dbReference type="InterPro" id="IPR000700">
    <property type="entry name" value="PAS-assoc_C"/>
</dbReference>
<dbReference type="SUPFAM" id="SSF55785">
    <property type="entry name" value="PYP-like sensor domain (PAS domain)"/>
    <property type="match status" value="2"/>
</dbReference>
<dbReference type="InterPro" id="IPR022641">
    <property type="entry name" value="CheR_N"/>
</dbReference>
<evidence type="ECO:0000256" key="2">
    <source>
        <dbReference type="ARBA" id="ARBA00012534"/>
    </source>
</evidence>
<gene>
    <name evidence="13" type="ORF">MOP44_13545</name>
</gene>
<dbReference type="GO" id="GO:0032259">
    <property type="term" value="P:methylation"/>
    <property type="evidence" value="ECO:0007669"/>
    <property type="project" value="UniProtKB-KW"/>
</dbReference>
<dbReference type="GO" id="GO:0006935">
    <property type="term" value="P:chemotaxis"/>
    <property type="evidence" value="ECO:0007669"/>
    <property type="project" value="UniProtKB-UniRule"/>
</dbReference>
<feature type="active site" evidence="6">
    <location>
        <position position="54"/>
    </location>
</feature>
<feature type="domain" description="CheR-type methyltransferase" evidence="12">
    <location>
        <begin position="249"/>
        <end position="492"/>
    </location>
</feature>
<dbReference type="Pfam" id="PF08448">
    <property type="entry name" value="PAS_4"/>
    <property type="match status" value="1"/>
</dbReference>
<dbReference type="Pfam" id="PF07730">
    <property type="entry name" value="HisKA_3"/>
    <property type="match status" value="1"/>
</dbReference>
<dbReference type="SMART" id="SM00138">
    <property type="entry name" value="MeTrc"/>
    <property type="match status" value="1"/>
</dbReference>
<dbReference type="InterPro" id="IPR036804">
    <property type="entry name" value="CheR_N_sf"/>
</dbReference>
<name>A0A9J7BVP0_9BACT</name>
<dbReference type="EC" id="2.1.1.80" evidence="2"/>
<dbReference type="InterPro" id="IPR000673">
    <property type="entry name" value="Sig_transdc_resp-reg_Me-estase"/>
</dbReference>
<evidence type="ECO:0000256" key="3">
    <source>
        <dbReference type="ARBA" id="ARBA00022603"/>
    </source>
</evidence>
<dbReference type="InterPro" id="IPR050903">
    <property type="entry name" value="Bact_Chemotaxis_MeTrfase"/>
</dbReference>
<keyword evidence="14" id="KW-1185">Reference proteome</keyword>
<dbReference type="Pfam" id="PF13596">
    <property type="entry name" value="PAS_10"/>
    <property type="match status" value="1"/>
</dbReference>
<feature type="active site" evidence="6">
    <location>
        <position position="81"/>
    </location>
</feature>
<feature type="active site" evidence="6">
    <location>
        <position position="173"/>
    </location>
</feature>
<dbReference type="InterPro" id="IPR036890">
    <property type="entry name" value="HATPase_C_sf"/>
</dbReference>
<feature type="coiled-coil region" evidence="7">
    <location>
        <begin position="706"/>
        <end position="772"/>
    </location>
</feature>
<dbReference type="GO" id="GO:0008984">
    <property type="term" value="F:protein-glutamate methylesterase activity"/>
    <property type="evidence" value="ECO:0007669"/>
    <property type="project" value="InterPro"/>
</dbReference>
<evidence type="ECO:0000256" key="8">
    <source>
        <dbReference type="SAM" id="MobiDB-lite"/>
    </source>
</evidence>
<keyword evidence="4" id="KW-0808">Transferase</keyword>
<dbReference type="GO" id="GO:0000156">
    <property type="term" value="F:phosphorelay response regulator activity"/>
    <property type="evidence" value="ECO:0007669"/>
    <property type="project" value="InterPro"/>
</dbReference>
<dbReference type="PROSITE" id="PS50122">
    <property type="entry name" value="CHEB"/>
    <property type="match status" value="1"/>
</dbReference>
<dbReference type="KEGG" id="orp:MOP44_13545"/>
<dbReference type="SMART" id="SM00387">
    <property type="entry name" value="HATPase_c"/>
    <property type="match status" value="1"/>
</dbReference>
<dbReference type="InterPro" id="IPR029063">
    <property type="entry name" value="SAM-dependent_MTases_sf"/>
</dbReference>
<dbReference type="Proteomes" id="UP001059380">
    <property type="component" value="Chromosome"/>
</dbReference>
<accession>A0A9J7BVP0</accession>
<evidence type="ECO:0000256" key="5">
    <source>
        <dbReference type="ARBA" id="ARBA00022691"/>
    </source>
</evidence>
<dbReference type="GO" id="GO:0000155">
    <property type="term" value="F:phosphorelay sensor kinase activity"/>
    <property type="evidence" value="ECO:0007669"/>
    <property type="project" value="InterPro"/>
</dbReference>
<dbReference type="InterPro" id="IPR035909">
    <property type="entry name" value="CheB_C"/>
</dbReference>
<dbReference type="SUPFAM" id="SSF55874">
    <property type="entry name" value="ATPase domain of HSP90 chaperone/DNA topoisomerase II/histidine kinase"/>
    <property type="match status" value="1"/>
</dbReference>
<dbReference type="InterPro" id="IPR000780">
    <property type="entry name" value="CheR_MeTrfase"/>
</dbReference>
<dbReference type="SMART" id="SM00091">
    <property type="entry name" value="PAS"/>
    <property type="match status" value="2"/>
</dbReference>
<dbReference type="PROSITE" id="PS50109">
    <property type="entry name" value="HIS_KIN"/>
    <property type="match status" value="1"/>
</dbReference>
<feature type="compositionally biased region" description="Polar residues" evidence="8">
    <location>
        <begin position="1"/>
        <end position="23"/>
    </location>
</feature>
<dbReference type="InterPro" id="IPR022642">
    <property type="entry name" value="CheR_C"/>
</dbReference>
<dbReference type="Gene3D" id="1.20.5.1930">
    <property type="match status" value="1"/>
</dbReference>
<evidence type="ECO:0000256" key="7">
    <source>
        <dbReference type="SAM" id="Coils"/>
    </source>
</evidence>
<dbReference type="InterPro" id="IPR013656">
    <property type="entry name" value="PAS_4"/>
</dbReference>
<dbReference type="SUPFAM" id="SSF53335">
    <property type="entry name" value="S-adenosyl-L-methionine-dependent methyltransferases"/>
    <property type="match status" value="1"/>
</dbReference>
<dbReference type="PROSITE" id="PS50113">
    <property type="entry name" value="PAC"/>
    <property type="match status" value="1"/>
</dbReference>
<dbReference type="CDD" id="cd16434">
    <property type="entry name" value="CheB-CheR_fusion"/>
    <property type="match status" value="1"/>
</dbReference>
<dbReference type="Pfam" id="PF02518">
    <property type="entry name" value="HATPase_c"/>
    <property type="match status" value="1"/>
</dbReference>
<evidence type="ECO:0000256" key="6">
    <source>
        <dbReference type="PROSITE-ProRule" id="PRU00050"/>
    </source>
</evidence>
<dbReference type="GO" id="GO:0005737">
    <property type="term" value="C:cytoplasm"/>
    <property type="evidence" value="ECO:0007669"/>
    <property type="project" value="InterPro"/>
</dbReference>
<dbReference type="InterPro" id="IPR035965">
    <property type="entry name" value="PAS-like_dom_sf"/>
</dbReference>
<dbReference type="SUPFAM" id="SSF47757">
    <property type="entry name" value="Chemotaxis receptor methyltransferase CheR, N-terminal domain"/>
    <property type="match status" value="1"/>
</dbReference>
<evidence type="ECO:0000256" key="4">
    <source>
        <dbReference type="ARBA" id="ARBA00022679"/>
    </source>
</evidence>
<dbReference type="PRINTS" id="PR00996">
    <property type="entry name" value="CHERMTFRASE"/>
</dbReference>
<feature type="region of interest" description="Disordered" evidence="8">
    <location>
        <begin position="1"/>
        <end position="30"/>
    </location>
</feature>
<dbReference type="SUPFAM" id="SSF52738">
    <property type="entry name" value="Methylesterase CheB, C-terminal domain"/>
    <property type="match status" value="1"/>
</dbReference>
<evidence type="ECO:0000259" key="10">
    <source>
        <dbReference type="PROSITE" id="PS50113"/>
    </source>
</evidence>
<comment type="catalytic activity">
    <reaction evidence="1">
        <text>L-glutamyl-[protein] + S-adenosyl-L-methionine = [protein]-L-glutamate 5-O-methyl ester + S-adenosyl-L-homocysteine</text>
        <dbReference type="Rhea" id="RHEA:24452"/>
        <dbReference type="Rhea" id="RHEA-COMP:10208"/>
        <dbReference type="Rhea" id="RHEA-COMP:10311"/>
        <dbReference type="ChEBI" id="CHEBI:29973"/>
        <dbReference type="ChEBI" id="CHEBI:57856"/>
        <dbReference type="ChEBI" id="CHEBI:59789"/>
        <dbReference type="ChEBI" id="CHEBI:82795"/>
        <dbReference type="EC" id="2.1.1.80"/>
    </reaction>
</comment>
<dbReference type="PANTHER" id="PTHR24422:SF27">
    <property type="entry name" value="PROTEIN-GLUTAMATE O-METHYLTRANSFERASE"/>
    <property type="match status" value="1"/>
</dbReference>
<dbReference type="Pfam" id="PF03705">
    <property type="entry name" value="CheR_N"/>
    <property type="match status" value="1"/>
</dbReference>
<keyword evidence="6" id="KW-0145">Chemotaxis</keyword>
<dbReference type="RefSeq" id="WP_260796578.1">
    <property type="nucleotide sequence ID" value="NZ_CP093313.1"/>
</dbReference>
<feature type="domain" description="CheB-type methylesterase" evidence="11">
    <location>
        <begin position="42"/>
        <end position="224"/>
    </location>
</feature>
<evidence type="ECO:0000256" key="1">
    <source>
        <dbReference type="ARBA" id="ARBA00001541"/>
    </source>
</evidence>
<dbReference type="InterPro" id="IPR003594">
    <property type="entry name" value="HATPase_dom"/>
</dbReference>
<evidence type="ECO:0000313" key="13">
    <source>
        <dbReference type="EMBL" id="UWZ86939.1"/>
    </source>
</evidence>
<dbReference type="NCBIfam" id="TIGR00229">
    <property type="entry name" value="sensory_box"/>
    <property type="match status" value="1"/>
</dbReference>
<keyword evidence="5" id="KW-0949">S-adenosyl-L-methionine</keyword>
<dbReference type="InterPro" id="IPR005467">
    <property type="entry name" value="His_kinase_dom"/>
</dbReference>
<evidence type="ECO:0000259" key="12">
    <source>
        <dbReference type="PROSITE" id="PS50123"/>
    </source>
</evidence>
<dbReference type="Gene3D" id="3.30.450.20">
    <property type="entry name" value="PAS domain"/>
    <property type="match status" value="2"/>
</dbReference>
<dbReference type="EMBL" id="CP093313">
    <property type="protein sequence ID" value="UWZ86939.1"/>
    <property type="molecule type" value="Genomic_DNA"/>
</dbReference>
<dbReference type="PROSITE" id="PS50123">
    <property type="entry name" value="CHER"/>
    <property type="match status" value="1"/>
</dbReference>
<sequence length="1255" mass="140440">MPANETSALATEDSTQPSQQDPSPNLPFAPRIESAGEEQQAPALMYPVVGFGASAGGLDSLREILENLDPNTGMAFVLVTHMAPNQRSFLSEILERYTKMTVVPIENGLRAEQNHLYVLQPGQRLTIREGNFQVEELSPEDRTYRLIDTFFYSLAADQKNHAVGVVLSGGDSDGALGLKAIKAEGGIAIVQTPESAMQPGMPRSSIAADHVDLVLPPAEIAIELGRLGHQFTRPEVRSLEDGHAAPDDEQSFQRILQLLRGLSGLDLRLYKPETVRRRIARRMLLLRQDRLSEYHRLLQMRTDELRLLQEDVLINVTHFFRDAGFWDSLRLNVLPVLLQDRPPEKPIRIWCAGCSTGEEAYSLAIVVLEYLSQNSLDTPVQIFGTDASDQSVETARIAIYPETIAGEVSPERLRRYFVKVDRGYQVSKRVRDTCIFARQNLCADPPFSHIDILSCRNVMIYFNQVLQRQVMLTFHYALEAGGYMLLGMSEGLRDYGDVFNTVDRKHKIYMKTGAHLPFNYEPPRTYALTHAGGAIRPPVVEIDNNIWPEQELQRAADRIVLARFGPPGLIIDDRMNVLQSRGQTSSFLDITPGAVSWNLLRVLKDGLVNDVRTAAQRAIRDNVPASTQVTLIDEQKGEQQIEIDVLPITSASTRPRSFLILFQALSKGGVERRLPEQVLQPELSADEKERLIAQLRQDLNSTRFHLQSLVEERDARNQELVSANEEIQSANEELQSTNEELETTKEELQSANEELQTVNDELQQRNNVLTQTGNDLTNLLNSVNIPLLMLNSEFQIRQFTPPMQRLLSVRPTDIGRSINEIRLQLSIEDLEPILNEVLESLGTREMEVQDKEGRWHLLRVRPYRTSDNKIEGLVVLLLDIDQLRSSQQQLVDARDFASSVVESVPVPIAVLNQDCTVRTANTSFRELTQMPASDLVGRSMPDLATLLWGIQGIREKLEDLLRGPAGSLLEFEHESTTAQRRTLLIKAQALSTDGNRVLLLMIEDISLRREAERLITQEKHALEGEIAIAARKLNRTQEELRGLTGHLFSVQEEERQRVARELHDDISQRLSLIEIDLQQILAQNGKGKKDGLEKLQALREQLSALNTDVRTMSHRLHPAILHDLGLPAALKALVTEFGAREGMPANYSSHDLPNTVPMEASIALYRIAQEALRNVAKHAGKTHVKVVLSAPDSKVELKIMDFGIGFDRDADPTTHGLGMISMQERARLAGGTLDVQSGLGQGTTITVTIPVDGHA</sequence>
<dbReference type="InterPro" id="IPR011712">
    <property type="entry name" value="Sig_transdc_His_kin_sub3_dim/P"/>
</dbReference>
<dbReference type="Gene3D" id="3.30.565.10">
    <property type="entry name" value="Histidine kinase-like ATPase, C-terminal domain"/>
    <property type="match status" value="1"/>
</dbReference>
<feature type="domain" description="Histidine kinase" evidence="9">
    <location>
        <begin position="1164"/>
        <end position="1253"/>
    </location>
</feature>
<organism evidence="13 14">
    <name type="scientific">Occallatibacter riparius</name>
    <dbReference type="NCBI Taxonomy" id="1002689"/>
    <lineage>
        <taxon>Bacteria</taxon>
        <taxon>Pseudomonadati</taxon>
        <taxon>Acidobacteriota</taxon>
        <taxon>Terriglobia</taxon>
        <taxon>Terriglobales</taxon>
        <taxon>Acidobacteriaceae</taxon>
        <taxon>Occallatibacter</taxon>
    </lineage>
</organism>
<dbReference type="AlphaFoldDB" id="A0A9J7BVP0"/>
<dbReference type="CDD" id="cd16917">
    <property type="entry name" value="HATPase_UhpB-NarQ-NarX-like"/>
    <property type="match status" value="1"/>
</dbReference>
<dbReference type="GO" id="GO:0008983">
    <property type="term" value="F:protein-glutamate O-methyltransferase activity"/>
    <property type="evidence" value="ECO:0007669"/>
    <property type="project" value="UniProtKB-EC"/>
</dbReference>
<keyword evidence="3" id="KW-0489">Methyltransferase</keyword>
<proteinExistence type="predicted"/>
<dbReference type="InterPro" id="IPR000014">
    <property type="entry name" value="PAS"/>
</dbReference>
<protein>
    <recommendedName>
        <fullName evidence="2">protein-glutamate O-methyltransferase</fullName>
        <ecNumber evidence="2">2.1.1.80</ecNumber>
    </recommendedName>
</protein>
<feature type="coiled-coil region" evidence="7">
    <location>
        <begin position="1088"/>
        <end position="1115"/>
    </location>
</feature>
<reference evidence="13" key="1">
    <citation type="submission" date="2021-04" db="EMBL/GenBank/DDBJ databases">
        <title>Phylogenetic analysis of Acidobacteriaceae.</title>
        <authorList>
            <person name="Qiu L."/>
            <person name="Zhang Q."/>
        </authorList>
    </citation>
    <scope>NUCLEOTIDE SEQUENCE</scope>
    <source>
        <strain evidence="13">DSM 25168</strain>
    </source>
</reference>
<dbReference type="GO" id="GO:0046983">
    <property type="term" value="F:protein dimerization activity"/>
    <property type="evidence" value="ECO:0007669"/>
    <property type="project" value="InterPro"/>
</dbReference>
<dbReference type="Pfam" id="PF01739">
    <property type="entry name" value="CheR"/>
    <property type="match status" value="1"/>
</dbReference>
<evidence type="ECO:0000259" key="9">
    <source>
        <dbReference type="PROSITE" id="PS50109"/>
    </source>
</evidence>
<dbReference type="CDD" id="cd00130">
    <property type="entry name" value="PAS"/>
    <property type="match status" value="1"/>
</dbReference>
<dbReference type="Gene3D" id="1.10.155.10">
    <property type="entry name" value="Chemotaxis receptor methyltransferase CheR, N-terminal domain"/>
    <property type="match status" value="1"/>
</dbReference>
<dbReference type="Gene3D" id="3.40.50.180">
    <property type="entry name" value="Methylesterase CheB, C-terminal domain"/>
    <property type="match status" value="1"/>
</dbReference>
<dbReference type="PANTHER" id="PTHR24422">
    <property type="entry name" value="CHEMOTAXIS PROTEIN METHYLTRANSFERASE"/>
    <property type="match status" value="1"/>
</dbReference>
<feature type="domain" description="PAC" evidence="10">
    <location>
        <begin position="839"/>
        <end position="892"/>
    </location>
</feature>
<evidence type="ECO:0000259" key="11">
    <source>
        <dbReference type="PROSITE" id="PS50122"/>
    </source>
</evidence>
<dbReference type="Gene3D" id="3.40.50.150">
    <property type="entry name" value="Vaccinia Virus protein VP39"/>
    <property type="match status" value="1"/>
</dbReference>
<dbReference type="Pfam" id="PF01339">
    <property type="entry name" value="CheB_methylest"/>
    <property type="match status" value="1"/>
</dbReference>
<keyword evidence="7" id="KW-0175">Coiled coil</keyword>
<dbReference type="GO" id="GO:0016020">
    <property type="term" value="C:membrane"/>
    <property type="evidence" value="ECO:0007669"/>
    <property type="project" value="InterPro"/>
</dbReference>
<keyword evidence="6" id="KW-0378">Hydrolase</keyword>
<evidence type="ECO:0000313" key="14">
    <source>
        <dbReference type="Proteomes" id="UP001059380"/>
    </source>
</evidence>